<comment type="caution">
    <text evidence="5">The sequence shown here is derived from an EMBL/GenBank/DDBJ whole genome shotgun (WGS) entry which is preliminary data.</text>
</comment>
<name>A0A6A3TQL0_9STRA</name>
<dbReference type="EMBL" id="QXGE01000006">
    <property type="protein sequence ID" value="KAE9330495.1"/>
    <property type="molecule type" value="Genomic_DNA"/>
</dbReference>
<dbReference type="Proteomes" id="UP000437068">
    <property type="component" value="Unassembled WGS sequence"/>
</dbReference>
<evidence type="ECO:0000313" key="5">
    <source>
        <dbReference type="EMBL" id="KAE9141184.1"/>
    </source>
</evidence>
<evidence type="ECO:0000313" key="7">
    <source>
        <dbReference type="EMBL" id="KAE9215213.1"/>
    </source>
</evidence>
<dbReference type="EMBL" id="QXGF01000005">
    <property type="protein sequence ID" value="KAE8950206.1"/>
    <property type="molecule type" value="Genomic_DNA"/>
</dbReference>
<dbReference type="Proteomes" id="UP000488956">
    <property type="component" value="Unassembled WGS sequence"/>
</dbReference>
<dbReference type="Proteomes" id="UP000433483">
    <property type="component" value="Unassembled WGS sequence"/>
</dbReference>
<dbReference type="AlphaFoldDB" id="A0A6A3TQL0"/>
<proteinExistence type="predicted"/>
<dbReference type="Proteomes" id="UP000440732">
    <property type="component" value="Unassembled WGS sequence"/>
</dbReference>
<dbReference type="Proteomes" id="UP000441208">
    <property type="component" value="Unassembled WGS sequence"/>
</dbReference>
<dbReference type="Proteomes" id="UP000460718">
    <property type="component" value="Unassembled WGS sequence"/>
</dbReference>
<evidence type="ECO:0000313" key="10">
    <source>
        <dbReference type="Proteomes" id="UP000429523"/>
    </source>
</evidence>
<sequence length="33" mass="4027">MEQLNLLQLHGREHHRLYDVFGTPTEFQLFLKD</sequence>
<evidence type="ECO:0000313" key="15">
    <source>
        <dbReference type="Proteomes" id="UP000441208"/>
    </source>
</evidence>
<dbReference type="EMBL" id="QXFZ01000006">
    <property type="protein sequence ID" value="KAE9141184.1"/>
    <property type="molecule type" value="Genomic_DNA"/>
</dbReference>
<dbReference type="EMBL" id="QXFX01000002">
    <property type="protein sequence ID" value="KAE9140669.1"/>
    <property type="molecule type" value="Genomic_DNA"/>
</dbReference>
<dbReference type="EMBL" id="QXFW01000003">
    <property type="protein sequence ID" value="KAE9031359.1"/>
    <property type="molecule type" value="Genomic_DNA"/>
</dbReference>
<evidence type="ECO:0000313" key="17">
    <source>
        <dbReference type="Proteomes" id="UP000476176"/>
    </source>
</evidence>
<evidence type="ECO:0000313" key="3">
    <source>
        <dbReference type="EMBL" id="KAE9118108.1"/>
    </source>
</evidence>
<dbReference type="Proteomes" id="UP000440367">
    <property type="component" value="Unassembled WGS sequence"/>
</dbReference>
<dbReference type="EMBL" id="QXGA01001474">
    <property type="protein sequence ID" value="KAE9118108.1"/>
    <property type="molecule type" value="Genomic_DNA"/>
</dbReference>
<dbReference type="EMBL" id="QXGB01000431">
    <property type="protein sequence ID" value="KAE9215213.1"/>
    <property type="molecule type" value="Genomic_DNA"/>
</dbReference>
<dbReference type="EMBL" id="QXGC01000006">
    <property type="protein sequence ID" value="KAE9255964.1"/>
    <property type="molecule type" value="Genomic_DNA"/>
</dbReference>
<evidence type="ECO:0000313" key="14">
    <source>
        <dbReference type="Proteomes" id="UP000440732"/>
    </source>
</evidence>
<evidence type="ECO:0000313" key="11">
    <source>
        <dbReference type="Proteomes" id="UP000433483"/>
    </source>
</evidence>
<evidence type="ECO:0000313" key="6">
    <source>
        <dbReference type="EMBL" id="KAE9204963.1"/>
    </source>
</evidence>
<keyword evidence="11" id="KW-1185">Reference proteome</keyword>
<organism evidence="5 15">
    <name type="scientific">Phytophthora fragariae</name>
    <dbReference type="NCBI Taxonomy" id="53985"/>
    <lineage>
        <taxon>Eukaryota</taxon>
        <taxon>Sar</taxon>
        <taxon>Stramenopiles</taxon>
        <taxon>Oomycota</taxon>
        <taxon>Peronosporomycetes</taxon>
        <taxon>Peronosporales</taxon>
        <taxon>Peronosporaceae</taxon>
        <taxon>Phytophthora</taxon>
    </lineage>
</organism>
<evidence type="ECO:0000313" key="2">
    <source>
        <dbReference type="EMBL" id="KAE9031359.1"/>
    </source>
</evidence>
<evidence type="ECO:0000313" key="18">
    <source>
        <dbReference type="Proteomes" id="UP000488956"/>
    </source>
</evidence>
<gene>
    <name evidence="9" type="ORF">PF001_g361</name>
    <name evidence="6" type="ORF">PF002_g20464</name>
    <name evidence="8" type="ORF">PF004_g311</name>
    <name evidence="7" type="ORF">PF005_g9523</name>
    <name evidence="3" type="ORF">PF006_g18675</name>
    <name evidence="5" type="ORF">PF007_g355</name>
    <name evidence="1" type="ORF">PF009_g268</name>
    <name evidence="4" type="ORF">PF010_g113</name>
    <name evidence="2" type="ORF">PF011_g131</name>
</gene>
<dbReference type="Proteomes" id="UP000476176">
    <property type="component" value="Unassembled WGS sequence"/>
</dbReference>
<dbReference type="EMBL" id="QXGD01001492">
    <property type="protein sequence ID" value="KAE9204963.1"/>
    <property type="molecule type" value="Genomic_DNA"/>
</dbReference>
<protein>
    <submittedName>
        <fullName evidence="5">Uncharacterized protein</fullName>
    </submittedName>
</protein>
<dbReference type="Proteomes" id="UP000429523">
    <property type="component" value="Unassembled WGS sequence"/>
</dbReference>
<evidence type="ECO:0000313" key="8">
    <source>
        <dbReference type="EMBL" id="KAE9255964.1"/>
    </source>
</evidence>
<evidence type="ECO:0000313" key="12">
    <source>
        <dbReference type="Proteomes" id="UP000437068"/>
    </source>
</evidence>
<evidence type="ECO:0000313" key="13">
    <source>
        <dbReference type="Proteomes" id="UP000440367"/>
    </source>
</evidence>
<evidence type="ECO:0000313" key="1">
    <source>
        <dbReference type="EMBL" id="KAE8950206.1"/>
    </source>
</evidence>
<reference evidence="10 11" key="1">
    <citation type="submission" date="2018-08" db="EMBL/GenBank/DDBJ databases">
        <title>Genomic investigation of the strawberry pathogen Phytophthora fragariae indicates pathogenicity is determined by transcriptional variation in three key races.</title>
        <authorList>
            <person name="Adams T.M."/>
            <person name="Armitage A.D."/>
            <person name="Sobczyk M.K."/>
            <person name="Bates H.J."/>
            <person name="Dunwell J.M."/>
            <person name="Nellist C.F."/>
            <person name="Harrison R.J."/>
        </authorList>
    </citation>
    <scope>NUCLEOTIDE SEQUENCE [LARGE SCALE GENOMIC DNA]</scope>
    <source>
        <strain evidence="9 12">A4</strain>
        <strain evidence="6 13">BC-1</strain>
        <strain evidence="8 17">BC-23</strain>
        <strain evidence="7 11">NOV-27</strain>
        <strain evidence="3 14">NOV-5</strain>
        <strain evidence="5 15">NOV-71</strain>
        <strain evidence="1 10">NOV-9</strain>
        <strain evidence="4 18">ONT-3</strain>
        <strain evidence="2 16">SCRP245</strain>
    </source>
</reference>
<evidence type="ECO:0000313" key="9">
    <source>
        <dbReference type="EMBL" id="KAE9330495.1"/>
    </source>
</evidence>
<evidence type="ECO:0000313" key="16">
    <source>
        <dbReference type="Proteomes" id="UP000460718"/>
    </source>
</evidence>
<evidence type="ECO:0000313" key="4">
    <source>
        <dbReference type="EMBL" id="KAE9140669.1"/>
    </source>
</evidence>
<accession>A0A6A3TQL0</accession>